<dbReference type="EMBL" id="FRAR01000017">
    <property type="protein sequence ID" value="SHK59142.1"/>
    <property type="molecule type" value="Genomic_DNA"/>
</dbReference>
<proteinExistence type="predicted"/>
<evidence type="ECO:0000313" key="1">
    <source>
        <dbReference type="EMBL" id="SHK59142.1"/>
    </source>
</evidence>
<name>A0A1M6TQ73_9FIRM</name>
<gene>
    <name evidence="1" type="ORF">SAMN02745123_02427</name>
</gene>
<dbReference type="PANTHER" id="PTHR40050:SF1">
    <property type="entry name" value="INNER SPORE COAT PROTEIN H"/>
    <property type="match status" value="1"/>
</dbReference>
<dbReference type="OrthoDB" id="3235126at2"/>
<dbReference type="InterPro" id="IPR014867">
    <property type="entry name" value="Spore_coat_CotH_CotH2/3/7"/>
</dbReference>
<dbReference type="Pfam" id="PF08757">
    <property type="entry name" value="CotH"/>
    <property type="match status" value="1"/>
</dbReference>
<sequence length="364" mass="42346">MNDTLSLASYSLFINPQDLRELRSDIWSNDHVPAKLKVGNTTYHIEIAYRGALTRELPKKSFHINFSKPRTFPGGREIHLNAEYLDPSLLRNKLSFDFFKSLGILSPEARYVLVSLNGTFMGIYLQLESVDDLFLKRRGLPQGSIIYAHNDEANFSFLDPDTEDIKESLFAGYKLKLGNESDEEHLCELVFKINTLSRTDFTKEITHYLDIEKYLRWLSGVVCTQNYDGFIQNYALYGNSATGLYEMIPWDYDGTWGRDCHGNIMEYDYFPIQGANTLTARLLDIPEYRRCYRTLLEEILETTFTAKFLEPKITSLHKLLRPHIIHDPYKQKALEKFDAEPTYIISFITKRNKYLKKHLSELTP</sequence>
<dbReference type="PANTHER" id="PTHR40050">
    <property type="entry name" value="INNER SPORE COAT PROTEIN H"/>
    <property type="match status" value="1"/>
</dbReference>
<dbReference type="Proteomes" id="UP000183997">
    <property type="component" value="Unassembled WGS sequence"/>
</dbReference>
<protein>
    <submittedName>
        <fullName evidence="1">Spore coat protein H</fullName>
    </submittedName>
</protein>
<dbReference type="RefSeq" id="WP_072914666.1">
    <property type="nucleotide sequence ID" value="NZ_FRAR01000017.1"/>
</dbReference>
<evidence type="ECO:0000313" key="2">
    <source>
        <dbReference type="Proteomes" id="UP000183997"/>
    </source>
</evidence>
<organism evidence="1 2">
    <name type="scientific">Desulforamulus aeronauticus DSM 10349</name>
    <dbReference type="NCBI Taxonomy" id="1121421"/>
    <lineage>
        <taxon>Bacteria</taxon>
        <taxon>Bacillati</taxon>
        <taxon>Bacillota</taxon>
        <taxon>Clostridia</taxon>
        <taxon>Eubacteriales</taxon>
        <taxon>Peptococcaceae</taxon>
        <taxon>Desulforamulus</taxon>
    </lineage>
</organism>
<dbReference type="AlphaFoldDB" id="A0A1M6TQ73"/>
<dbReference type="STRING" id="1121421.SAMN02745123_02427"/>
<reference evidence="2" key="1">
    <citation type="submission" date="2016-11" db="EMBL/GenBank/DDBJ databases">
        <authorList>
            <person name="Varghese N."/>
            <person name="Submissions S."/>
        </authorList>
    </citation>
    <scope>NUCLEOTIDE SEQUENCE [LARGE SCALE GENOMIC DNA]</scope>
    <source>
        <strain evidence="2">DSM 10349</strain>
    </source>
</reference>
<keyword evidence="2" id="KW-1185">Reference proteome</keyword>
<keyword evidence="1" id="KW-0167">Capsid protein</keyword>
<accession>A0A1M6TQ73</accession>
<keyword evidence="1" id="KW-0946">Virion</keyword>